<reference evidence="1 2" key="1">
    <citation type="submission" date="2015-06" db="EMBL/GenBank/DDBJ databases">
        <title>Investigation of pathophysiology for high-risk pregnancy and development of treatment modality based on it.</title>
        <authorList>
            <person name="Kim B.-C."/>
            <person name="Lim S."/>
        </authorList>
    </citation>
    <scope>NUCLEOTIDE SEQUENCE [LARGE SCALE GENOMIC DNA]</scope>
    <source>
        <strain evidence="1 2">AD1-86</strain>
    </source>
</reference>
<dbReference type="Proteomes" id="UP000092596">
    <property type="component" value="Chromosome"/>
</dbReference>
<dbReference type="STRING" id="1630135.DAD186_05020"/>
<dbReference type="KEGG" id="dva:DAD186_05020"/>
<dbReference type="EMBL" id="CP012117">
    <property type="protein sequence ID" value="ANP27057.1"/>
    <property type="molecule type" value="Genomic_DNA"/>
</dbReference>
<evidence type="ECO:0000313" key="2">
    <source>
        <dbReference type="Proteomes" id="UP000092596"/>
    </source>
</evidence>
<organism evidence="1 2">
    <name type="scientific">Dermabacter vaginalis</name>
    <dbReference type="NCBI Taxonomy" id="1630135"/>
    <lineage>
        <taxon>Bacteria</taxon>
        <taxon>Bacillati</taxon>
        <taxon>Actinomycetota</taxon>
        <taxon>Actinomycetes</taxon>
        <taxon>Micrococcales</taxon>
        <taxon>Dermabacteraceae</taxon>
        <taxon>Dermabacter</taxon>
    </lineage>
</organism>
<evidence type="ECO:0000313" key="1">
    <source>
        <dbReference type="EMBL" id="ANP27057.1"/>
    </source>
</evidence>
<proteinExistence type="predicted"/>
<sequence>MCVTRERAAGTEAHHPHSKICALPQRVFLSGAFQEWSTHVPWVSIPLIIRARPPKFFVNDVTGPFPLCALLSRALGPYSSYLSDHPDR</sequence>
<protein>
    <submittedName>
        <fullName evidence="1">Uncharacterized protein</fullName>
    </submittedName>
</protein>
<gene>
    <name evidence="1" type="ORF">DAD186_05020</name>
</gene>
<dbReference type="AlphaFoldDB" id="A0A1B0ZGK8"/>
<name>A0A1B0ZGK8_9MICO</name>
<accession>A0A1B0ZGK8</accession>